<feature type="compositionally biased region" description="Polar residues" evidence="1">
    <location>
        <begin position="426"/>
        <end position="437"/>
    </location>
</feature>
<evidence type="ECO:0000259" key="2">
    <source>
        <dbReference type="Pfam" id="PF12937"/>
    </source>
</evidence>
<feature type="compositionally biased region" description="Polar residues" evidence="1">
    <location>
        <begin position="400"/>
        <end position="418"/>
    </location>
</feature>
<dbReference type="InterPro" id="IPR032675">
    <property type="entry name" value="LRR_dom_sf"/>
</dbReference>
<dbReference type="SUPFAM" id="SSF81383">
    <property type="entry name" value="F-box domain"/>
    <property type="match status" value="1"/>
</dbReference>
<evidence type="ECO:0000313" key="4">
    <source>
        <dbReference type="Proteomes" id="UP000242146"/>
    </source>
</evidence>
<organism evidence="3 4">
    <name type="scientific">Hesseltinella vesiculosa</name>
    <dbReference type="NCBI Taxonomy" id="101127"/>
    <lineage>
        <taxon>Eukaryota</taxon>
        <taxon>Fungi</taxon>
        <taxon>Fungi incertae sedis</taxon>
        <taxon>Mucoromycota</taxon>
        <taxon>Mucoromycotina</taxon>
        <taxon>Mucoromycetes</taxon>
        <taxon>Mucorales</taxon>
        <taxon>Cunninghamellaceae</taxon>
        <taxon>Hesseltinella</taxon>
    </lineage>
</organism>
<dbReference type="AlphaFoldDB" id="A0A1X2GTQ4"/>
<feature type="domain" description="F-box" evidence="2">
    <location>
        <begin position="2"/>
        <end position="47"/>
    </location>
</feature>
<dbReference type="InterPro" id="IPR036047">
    <property type="entry name" value="F-box-like_dom_sf"/>
</dbReference>
<dbReference type="Proteomes" id="UP000242146">
    <property type="component" value="Unassembled WGS sequence"/>
</dbReference>
<keyword evidence="4" id="KW-1185">Reference proteome</keyword>
<comment type="caution">
    <text evidence="3">The sequence shown here is derived from an EMBL/GenBank/DDBJ whole genome shotgun (WGS) entry which is preliminary data.</text>
</comment>
<feature type="region of interest" description="Disordered" evidence="1">
    <location>
        <begin position="399"/>
        <end position="452"/>
    </location>
</feature>
<sequence>MERLPAEIQLHIIDYLLDTKDKIELSSVNRPFYHLLFDTPRCWSPLDLSLYANQITNSILLSILRSRALTIVPSPPRLHGWNDTMDSPYSATDNSQTNAPQSYRHQLEFINISGCHLLTSEAVMTLVCTLPFLKGLILNRYPSMSAADPLARHPRHYRRTRLTMIDMLRDDLYQCRPRHGLASTTMDLSKKPLCCLAIADTVLRQILHRVPLLTSLSLQHQSLGATTVQQLPLLLPNLCHLDISSCDIALSSLQSLLRHMDGRLISLKMLNLDLSNLTLLCLQLHGSKSLQVLHLSCIDPQWFLGVVRVVQLLPHLHDFRLTRLRLGNIDPLLAALASHPHLERVDLSPKLELYPKNLSPSYTILTASSALGTIGTQGLAGRGPPATATSRPFRVMANIRPSSSSTNMPDSPTNQTSGSHREKTNNDTTSANYTHQATGALPPSTGLEATGNQRRPVAGHLYPAHPHYHPHSRAQTSHYNNYSRYNNTMFTRAEHSLTMTPSSLLLLAPLADLTELRLCYPSIDAASLTRFFKTTTASHQLKILELRLRQKPSPLDNDDDESSDYLDGLSCLAQLHTLLLYHVPLRSSTVEHILGLACLQSLTLYDGGPLGKLQPFFLRHWLLGITSLAMVRMDLVPFSLDTLTDLVMAPMPSELSQDAQRQYEGDVMLLKQNGLWHWIN</sequence>
<dbReference type="EMBL" id="MCGT01000003">
    <property type="protein sequence ID" value="ORX61412.1"/>
    <property type="molecule type" value="Genomic_DNA"/>
</dbReference>
<dbReference type="STRING" id="101127.A0A1X2GTQ4"/>
<accession>A0A1X2GTQ4</accession>
<proteinExistence type="predicted"/>
<gene>
    <name evidence="3" type="ORF">DM01DRAFT_1332011</name>
</gene>
<dbReference type="Gene3D" id="3.80.10.10">
    <property type="entry name" value="Ribonuclease Inhibitor"/>
    <property type="match status" value="2"/>
</dbReference>
<protein>
    <recommendedName>
        <fullName evidence="2">F-box domain-containing protein</fullName>
    </recommendedName>
</protein>
<evidence type="ECO:0000256" key="1">
    <source>
        <dbReference type="SAM" id="MobiDB-lite"/>
    </source>
</evidence>
<dbReference type="SUPFAM" id="SSF52047">
    <property type="entry name" value="RNI-like"/>
    <property type="match status" value="1"/>
</dbReference>
<dbReference type="OrthoDB" id="3219396at2759"/>
<reference evidence="3 4" key="1">
    <citation type="submission" date="2016-07" db="EMBL/GenBank/DDBJ databases">
        <title>Pervasive Adenine N6-methylation of Active Genes in Fungi.</title>
        <authorList>
            <consortium name="DOE Joint Genome Institute"/>
            <person name="Mondo S.J."/>
            <person name="Dannebaum R.O."/>
            <person name="Kuo R.C."/>
            <person name="Labutti K."/>
            <person name="Haridas S."/>
            <person name="Kuo A."/>
            <person name="Salamov A."/>
            <person name="Ahrendt S.R."/>
            <person name="Lipzen A."/>
            <person name="Sullivan W."/>
            <person name="Andreopoulos W.B."/>
            <person name="Clum A."/>
            <person name="Lindquist E."/>
            <person name="Daum C."/>
            <person name="Ramamoorthy G.K."/>
            <person name="Gryganskyi A."/>
            <person name="Culley D."/>
            <person name="Magnuson J.K."/>
            <person name="James T.Y."/>
            <person name="O'Malley M.A."/>
            <person name="Stajich J.E."/>
            <person name="Spatafora J.W."/>
            <person name="Visel A."/>
            <person name="Grigoriev I.V."/>
        </authorList>
    </citation>
    <scope>NUCLEOTIDE SEQUENCE [LARGE SCALE GENOMIC DNA]</scope>
    <source>
        <strain evidence="3 4">NRRL 3301</strain>
    </source>
</reference>
<name>A0A1X2GTQ4_9FUNG</name>
<dbReference type="Pfam" id="PF12937">
    <property type="entry name" value="F-box-like"/>
    <property type="match status" value="1"/>
</dbReference>
<evidence type="ECO:0000313" key="3">
    <source>
        <dbReference type="EMBL" id="ORX61412.1"/>
    </source>
</evidence>
<dbReference type="InterPro" id="IPR001810">
    <property type="entry name" value="F-box_dom"/>
</dbReference>